<accession>A0A1X0RKD3</accession>
<dbReference type="SUPFAM" id="SSF46689">
    <property type="entry name" value="Homeodomain-like"/>
    <property type="match status" value="1"/>
</dbReference>
<sequence length="140" mass="16592">MSLRAAAAELKIPKSTAYDWKKKYEEGSDVFGRKEGSGRPKGRSAILNEEHQKYLVEMIDENPSLVLDQMMDSLTSQFEDLKVSKTTLYDFIKKKCKISVKRAYFYAVERNSVEKIQERKEWVQRWQKNRHGFHEQLYIH</sequence>
<evidence type="ECO:0000313" key="1">
    <source>
        <dbReference type="EMBL" id="ORE12381.1"/>
    </source>
</evidence>
<dbReference type="OMA" id="FYAVERN"/>
<evidence type="ECO:0000313" key="2">
    <source>
        <dbReference type="Proteomes" id="UP000242381"/>
    </source>
</evidence>
<dbReference type="AlphaFoldDB" id="A0A1X0RKD3"/>
<dbReference type="Proteomes" id="UP000242381">
    <property type="component" value="Unassembled WGS sequence"/>
</dbReference>
<dbReference type="EMBL" id="KV921683">
    <property type="protein sequence ID" value="ORE12381.1"/>
    <property type="molecule type" value="Genomic_DNA"/>
</dbReference>
<name>A0A1X0RKD3_RHIZD</name>
<protein>
    <submittedName>
        <fullName evidence="1">Uncharacterized protein</fullName>
    </submittedName>
</protein>
<reference evidence="1 2" key="1">
    <citation type="journal article" date="2016" name="Proc. Natl. Acad. Sci. U.S.A.">
        <title>Lipid metabolic changes in an early divergent fungus govern the establishment of a mutualistic symbiosis with endobacteria.</title>
        <authorList>
            <person name="Lastovetsky O.A."/>
            <person name="Gaspar M.L."/>
            <person name="Mondo S.J."/>
            <person name="LaButti K.M."/>
            <person name="Sandor L."/>
            <person name="Grigoriev I.V."/>
            <person name="Henry S.A."/>
            <person name="Pawlowska T.E."/>
        </authorList>
    </citation>
    <scope>NUCLEOTIDE SEQUENCE [LARGE SCALE GENOMIC DNA]</scope>
    <source>
        <strain evidence="1 2">ATCC 11559</strain>
    </source>
</reference>
<proteinExistence type="predicted"/>
<gene>
    <name evidence="1" type="ORF">BCV71DRAFT_269259</name>
</gene>
<organism evidence="1 2">
    <name type="scientific">Rhizopus microsporus</name>
    <dbReference type="NCBI Taxonomy" id="58291"/>
    <lineage>
        <taxon>Eukaryota</taxon>
        <taxon>Fungi</taxon>
        <taxon>Fungi incertae sedis</taxon>
        <taxon>Mucoromycota</taxon>
        <taxon>Mucoromycotina</taxon>
        <taxon>Mucoromycetes</taxon>
        <taxon>Mucorales</taxon>
        <taxon>Mucorineae</taxon>
        <taxon>Rhizopodaceae</taxon>
        <taxon>Rhizopus</taxon>
    </lineage>
</organism>
<dbReference type="InterPro" id="IPR009057">
    <property type="entry name" value="Homeodomain-like_sf"/>
</dbReference>